<evidence type="ECO:0000256" key="7">
    <source>
        <dbReference type="SAM" id="SignalP"/>
    </source>
</evidence>
<dbReference type="EMBL" id="JBELOE010000265">
    <property type="protein sequence ID" value="MER2493585.1"/>
    <property type="molecule type" value="Genomic_DNA"/>
</dbReference>
<dbReference type="InterPro" id="IPR051156">
    <property type="entry name" value="Mito/Outer_Membr_Metalloprot"/>
</dbReference>
<keyword evidence="10" id="KW-1185">Reference proteome</keyword>
<feature type="domain" description="Peptidase M48" evidence="8">
    <location>
        <begin position="62"/>
        <end position="241"/>
    </location>
</feature>
<proteinExistence type="inferred from homology"/>
<dbReference type="RefSeq" id="WP_350402684.1">
    <property type="nucleotide sequence ID" value="NZ_JBELOE010000265.1"/>
</dbReference>
<evidence type="ECO:0000256" key="4">
    <source>
        <dbReference type="ARBA" id="ARBA00022833"/>
    </source>
</evidence>
<dbReference type="Proteomes" id="UP001467690">
    <property type="component" value="Unassembled WGS sequence"/>
</dbReference>
<dbReference type="InterPro" id="IPR001915">
    <property type="entry name" value="Peptidase_M48"/>
</dbReference>
<feature type="chain" id="PRO_5047143438" evidence="7">
    <location>
        <begin position="21"/>
        <end position="262"/>
    </location>
</feature>
<dbReference type="CDD" id="cd07331">
    <property type="entry name" value="M48C_Oma1_like"/>
    <property type="match status" value="1"/>
</dbReference>
<name>A0ABV1RKX3_9ALTE</name>
<comment type="similarity">
    <text evidence="6">Belongs to the peptidase M48 family.</text>
</comment>
<accession>A0ABV1RKX3</accession>
<comment type="caution">
    <text evidence="9">The sequence shown here is derived from an EMBL/GenBank/DDBJ whole genome shotgun (WGS) entry which is preliminary data.</text>
</comment>
<dbReference type="PANTHER" id="PTHR22726">
    <property type="entry name" value="METALLOENDOPEPTIDASE OMA1"/>
    <property type="match status" value="1"/>
</dbReference>
<keyword evidence="1 6" id="KW-0645">Protease</keyword>
<evidence type="ECO:0000256" key="3">
    <source>
        <dbReference type="ARBA" id="ARBA00022801"/>
    </source>
</evidence>
<keyword evidence="2" id="KW-0479">Metal-binding</keyword>
<evidence type="ECO:0000259" key="8">
    <source>
        <dbReference type="Pfam" id="PF01435"/>
    </source>
</evidence>
<dbReference type="PROSITE" id="PS51257">
    <property type="entry name" value="PROKAR_LIPOPROTEIN"/>
    <property type="match status" value="1"/>
</dbReference>
<gene>
    <name evidence="9" type="ORF">ABS311_17030</name>
</gene>
<evidence type="ECO:0000313" key="9">
    <source>
        <dbReference type="EMBL" id="MER2493585.1"/>
    </source>
</evidence>
<evidence type="ECO:0000256" key="6">
    <source>
        <dbReference type="RuleBase" id="RU003983"/>
    </source>
</evidence>
<dbReference type="Gene3D" id="3.30.2010.10">
    <property type="entry name" value="Metalloproteases ('zincins'), catalytic domain"/>
    <property type="match status" value="1"/>
</dbReference>
<reference evidence="9 10" key="1">
    <citation type="submission" date="2024-06" db="EMBL/GenBank/DDBJ databases">
        <authorList>
            <person name="Chen R.Y."/>
        </authorList>
    </citation>
    <scope>NUCLEOTIDE SEQUENCE [LARGE SCALE GENOMIC DNA]</scope>
    <source>
        <strain evidence="9 10">D2</strain>
    </source>
</reference>
<dbReference type="Pfam" id="PF01435">
    <property type="entry name" value="Peptidase_M48"/>
    <property type="match status" value="1"/>
</dbReference>
<comment type="cofactor">
    <cofactor evidence="6">
        <name>Zn(2+)</name>
        <dbReference type="ChEBI" id="CHEBI:29105"/>
    </cofactor>
    <text evidence="6">Binds 1 zinc ion per subunit.</text>
</comment>
<keyword evidence="4 6" id="KW-0862">Zinc</keyword>
<evidence type="ECO:0000256" key="5">
    <source>
        <dbReference type="ARBA" id="ARBA00023049"/>
    </source>
</evidence>
<evidence type="ECO:0000256" key="1">
    <source>
        <dbReference type="ARBA" id="ARBA00022670"/>
    </source>
</evidence>
<evidence type="ECO:0000256" key="2">
    <source>
        <dbReference type="ARBA" id="ARBA00022723"/>
    </source>
</evidence>
<keyword evidence="7" id="KW-0732">Signal</keyword>
<dbReference type="PANTHER" id="PTHR22726:SF24">
    <property type="entry name" value="M48 FAMILY METALLOPEPTIDASE"/>
    <property type="match status" value="1"/>
</dbReference>
<keyword evidence="3 6" id="KW-0378">Hydrolase</keyword>
<feature type="signal peptide" evidence="7">
    <location>
        <begin position="1"/>
        <end position="20"/>
    </location>
</feature>
<organism evidence="9 10">
    <name type="scientific">Catenovulum sediminis</name>
    <dbReference type="NCBI Taxonomy" id="1740262"/>
    <lineage>
        <taxon>Bacteria</taxon>
        <taxon>Pseudomonadati</taxon>
        <taxon>Pseudomonadota</taxon>
        <taxon>Gammaproteobacteria</taxon>
        <taxon>Alteromonadales</taxon>
        <taxon>Alteromonadaceae</taxon>
        <taxon>Catenovulum</taxon>
    </lineage>
</organism>
<sequence>MKKIISLGLAAVLLVSLGCAKSPTGRSQLILFDGDKMAQMGLESFETIKQEQKVSTDPKLNQYVGCVADQIIKVLPDEWRSDWEVVVFDSEQVNAFALPGRKIGVYTGILNVAENADQLAAIMGHEVGHVIASHGAERVSHNTAAQMALKLGAAATQGTEYQQATMSVLGLGAQYGVLLPYSRTHESEADVIGLKYLMQAGFKAEESMELWKNMNALGGERPMEILSTHPAPDTRINNLAEHIEKFRAQGVKALYPRPNCRR</sequence>
<keyword evidence="5 6" id="KW-0482">Metalloprotease</keyword>
<protein>
    <submittedName>
        <fullName evidence="9">M48 family metallopeptidase</fullName>
    </submittedName>
</protein>
<evidence type="ECO:0000313" key="10">
    <source>
        <dbReference type="Proteomes" id="UP001467690"/>
    </source>
</evidence>